<dbReference type="PANTHER" id="PTHR44103">
    <property type="entry name" value="PROPROTEIN CONVERTASE P"/>
    <property type="match status" value="1"/>
</dbReference>
<dbReference type="EMBL" id="CADCTJ010000774">
    <property type="protein sequence ID" value="CAA9264807.1"/>
    <property type="molecule type" value="Genomic_DNA"/>
</dbReference>
<evidence type="ECO:0000313" key="3">
    <source>
        <dbReference type="EMBL" id="CAA9264807.1"/>
    </source>
</evidence>
<dbReference type="SUPFAM" id="SSF69318">
    <property type="entry name" value="Integrin alpha N-terminal domain"/>
    <property type="match status" value="2"/>
</dbReference>
<evidence type="ECO:0000256" key="1">
    <source>
        <dbReference type="ARBA" id="ARBA00022729"/>
    </source>
</evidence>
<dbReference type="Gene3D" id="2.130.10.130">
    <property type="entry name" value="Integrin alpha, N-terminal"/>
    <property type="match status" value="2"/>
</dbReference>
<dbReference type="InterPro" id="IPR013517">
    <property type="entry name" value="FG-GAP"/>
</dbReference>
<dbReference type="NCBIfam" id="TIGR04183">
    <property type="entry name" value="Por_Secre_tail"/>
    <property type="match status" value="1"/>
</dbReference>
<reference evidence="3" key="1">
    <citation type="submission" date="2020-02" db="EMBL/GenBank/DDBJ databases">
        <authorList>
            <person name="Meier V. D."/>
        </authorList>
    </citation>
    <scope>NUCLEOTIDE SEQUENCE</scope>
    <source>
        <strain evidence="3">AVDCRST_MAG95</strain>
    </source>
</reference>
<sequence length="750" mass="81973">MTKYLASFLVISLLGIGNRGWAQQYYELRYQNDVNITVGSQIMTNPWSGGLNSAVISKIDLNQDGTEDLFIYDRTQNKITTYVAQQVNGQWQWVYRPDYEALFPADLTDWVLLRDYNNDGRKDIFTKTNLGIKVYRNTTSTPGPLTFALADDFIRFNNGVNLQVSGDNLPAITDMDNDGDLDILCFDFAAGHTMQLYNNRRVEDKLAADSLRFKLEDAWWGKLTKCEDACGSFVFNSACRTTGTKHSEPVSILAIDLDNDLDKDLLISADRCTKMVKITNQGTPTKAVMSSSGVESVFPANTTPADFQQYPAAYYEDVTFDGVPDLIVSPFVPVNTDLVDTRQSVWLYRNTAAVNAAPVFSFVQSDFLQNKMVDVGEDSAPAFADVDADGDQDMVVGNYATLRNGAYSASISLYTNIGTATQPQFRLVTDDYANLSELKLQGLKPRFADVNGDGSLDLTFATATGTSTGTNKYILNSAPANQPFNFNIANLKSLPVATNVEDTALFYDLDGDSDQDVLVGTSLQVSGTSGPLLFYRNTGTATNPVYTLANEAFGGIQFDEEEAIRTIYPLISDLNNDNAPELLVANNQGQIKIYPSFMADLNGTFTESRALFANAISPDAIPGRLGAHLSLAAADLDGNQQPEIIVGNAGGGLFYLTQQLRQGTGIGEEEKPQVTAAIFPNPASTAVTIRSPEKVTVALYNSAGQQIYAAPQVFAQEHQLPVAGWAPGLYFVQVRNKQAQTTGYKLLIER</sequence>
<dbReference type="InterPro" id="IPR028994">
    <property type="entry name" value="Integrin_alpha_N"/>
</dbReference>
<dbReference type="Pfam" id="PF18962">
    <property type="entry name" value="Por_Secre_tail"/>
    <property type="match status" value="1"/>
</dbReference>
<keyword evidence="1" id="KW-0732">Signal</keyword>
<dbReference type="InterPro" id="IPR026444">
    <property type="entry name" value="Secre_tail"/>
</dbReference>
<feature type="domain" description="Secretion system C-terminal sorting" evidence="2">
    <location>
        <begin position="678"/>
        <end position="748"/>
    </location>
</feature>
<accession>A0A6J4IXM4</accession>
<dbReference type="Pfam" id="PF13517">
    <property type="entry name" value="FG-GAP_3"/>
    <property type="match status" value="2"/>
</dbReference>
<dbReference type="AlphaFoldDB" id="A0A6J4IXM4"/>
<dbReference type="PANTHER" id="PTHR44103:SF1">
    <property type="entry name" value="PROPROTEIN CONVERTASE P"/>
    <property type="match status" value="1"/>
</dbReference>
<gene>
    <name evidence="3" type="ORF">AVDCRST_MAG95-2469</name>
</gene>
<evidence type="ECO:0000259" key="2">
    <source>
        <dbReference type="Pfam" id="PF18962"/>
    </source>
</evidence>
<proteinExistence type="predicted"/>
<name>A0A6J4IXM4_9BACT</name>
<organism evidence="3">
    <name type="scientific">uncultured Adhaeribacter sp</name>
    <dbReference type="NCBI Taxonomy" id="448109"/>
    <lineage>
        <taxon>Bacteria</taxon>
        <taxon>Pseudomonadati</taxon>
        <taxon>Bacteroidota</taxon>
        <taxon>Cytophagia</taxon>
        <taxon>Cytophagales</taxon>
        <taxon>Hymenobacteraceae</taxon>
        <taxon>Adhaeribacter</taxon>
        <taxon>environmental samples</taxon>
    </lineage>
</organism>
<protein>
    <recommendedName>
        <fullName evidence="2">Secretion system C-terminal sorting domain-containing protein</fullName>
    </recommendedName>
</protein>